<dbReference type="CDD" id="cd18186">
    <property type="entry name" value="BTB_POZ_ZBTB_KLHL-like"/>
    <property type="match status" value="1"/>
</dbReference>
<feature type="coiled-coil region" evidence="5">
    <location>
        <begin position="89"/>
        <end position="123"/>
    </location>
</feature>
<dbReference type="Pfam" id="PF10392">
    <property type="entry name" value="COG5_N"/>
    <property type="match status" value="1"/>
</dbReference>
<evidence type="ECO:0000259" key="6">
    <source>
        <dbReference type="PROSITE" id="PS50097"/>
    </source>
</evidence>
<name>A0A0G4N948_VERLO</name>
<dbReference type="SUPFAM" id="SSF54695">
    <property type="entry name" value="POZ domain"/>
    <property type="match status" value="1"/>
</dbReference>
<dbReference type="Pfam" id="PF20649">
    <property type="entry name" value="COG5_C"/>
    <property type="match status" value="1"/>
</dbReference>
<evidence type="ECO:0000313" key="8">
    <source>
        <dbReference type="Proteomes" id="UP000045706"/>
    </source>
</evidence>
<proteinExistence type="predicted"/>
<reference evidence="8" key="1">
    <citation type="submission" date="2015-05" db="EMBL/GenBank/DDBJ databases">
        <authorList>
            <person name="Fogelqvist Johan"/>
        </authorList>
    </citation>
    <scope>NUCLEOTIDE SEQUENCE [LARGE SCALE GENOMIC DNA]</scope>
</reference>
<dbReference type="AlphaFoldDB" id="A0A0G4N948"/>
<evidence type="ECO:0000256" key="2">
    <source>
        <dbReference type="ARBA" id="ARBA00020974"/>
    </source>
</evidence>
<feature type="domain" description="BTB" evidence="6">
    <location>
        <begin position="453"/>
        <end position="522"/>
    </location>
</feature>
<evidence type="ECO:0000256" key="1">
    <source>
        <dbReference type="ARBA" id="ARBA00004395"/>
    </source>
</evidence>
<evidence type="ECO:0000256" key="3">
    <source>
        <dbReference type="ARBA" id="ARBA00023034"/>
    </source>
</evidence>
<accession>A0A0G4N948</accession>
<keyword evidence="4" id="KW-0472">Membrane</keyword>
<keyword evidence="3" id="KW-0333">Golgi apparatus</keyword>
<keyword evidence="5" id="KW-0175">Coiled coil</keyword>
<dbReference type="PANTHER" id="PTHR13228:SF3">
    <property type="entry name" value="CONSERVED OLIGOMERIC GOLGI COMPLEX SUBUNIT 5"/>
    <property type="match status" value="1"/>
</dbReference>
<dbReference type="Proteomes" id="UP000045706">
    <property type="component" value="Unassembled WGS sequence"/>
</dbReference>
<dbReference type="InterPro" id="IPR019465">
    <property type="entry name" value="Cog5"/>
</dbReference>
<gene>
    <name evidence="7" type="ORF">BN1723_005469</name>
</gene>
<dbReference type="PANTHER" id="PTHR13228">
    <property type="entry name" value="CONSERVED OLIGOMERIC GOLGI COMPLEX COMPONENT 5"/>
    <property type="match status" value="1"/>
</dbReference>
<dbReference type="EMBL" id="CVQI01033051">
    <property type="protein sequence ID" value="CRK43012.1"/>
    <property type="molecule type" value="Genomic_DNA"/>
</dbReference>
<dbReference type="InterPro" id="IPR000210">
    <property type="entry name" value="BTB/POZ_dom"/>
</dbReference>
<sequence>MTSQDEEDASYIDYEAFLAPDFKPSAFANTLVLSTNNPNDTPLDLSTPLSRVLFDTQEVDSHIDILTTKSAIPLLEHTDSQTKSSKRIVSELDAQIKSLNDSYKQLEKEVINKHAEADEVRQVAMRLWETLRLGRSVGRCLQLGRQLEVQYTEIAGSSISAAAAAAGKREDHRALVRCAHTILSLREVFDATAPGEEGHGLHRVDAIKSLRENIVTPLERSVKETAERIVRDFSVPDMATFSQSEDIKSRTVSAMTTLYLLSPTSQAQPKPEKWTPVLLLQALETYFRTALSSSIASLPRALSQLPILDRTLAEITARCQNIVALELVLESTRPPAHPLVQIEGTQAKAPSNLLQPLLAHLETGSLPSYFWRTMASSLGTRVQDIMNRGGVSARTLKTNKQGVGEAVRECVNQSEIRVMDDKDTVDGSELSSPDDADRFMLSDHRLLTSGFFADCEIVLGSKTWKLHKSVICLRSKYFERAFMGHWPEAKSGNITLSTDQFTEEQIEWLISFVYTGVCELEELKSKTTVLHTAAQLFALGDYFLVPGLCDCAIEAVTCQWDPRFRQSVARRRPWLRIHGPLRSWVYPFDGDDWERAMACVYKQWADSDENEFKKAMMRLSTDKLNCRHTLIRSPHFLSFIDKEPRFARDFMKVMVQDRVSKLQY</sequence>
<dbReference type="Pfam" id="PF00651">
    <property type="entry name" value="BTB"/>
    <property type="match status" value="1"/>
</dbReference>
<dbReference type="InterPro" id="IPR011333">
    <property type="entry name" value="SKP1/BTB/POZ_sf"/>
</dbReference>
<dbReference type="PROSITE" id="PS50097">
    <property type="entry name" value="BTB"/>
    <property type="match status" value="1"/>
</dbReference>
<comment type="subcellular location">
    <subcellularLocation>
        <location evidence="1">Golgi apparatus membrane</location>
        <topology evidence="1">Peripheral membrane protein</topology>
    </subcellularLocation>
</comment>
<dbReference type="InterPro" id="IPR049176">
    <property type="entry name" value="COG5_N"/>
</dbReference>
<dbReference type="GO" id="GO:0006891">
    <property type="term" value="P:intra-Golgi vesicle-mediated transport"/>
    <property type="evidence" value="ECO:0007669"/>
    <property type="project" value="InterPro"/>
</dbReference>
<evidence type="ECO:0000256" key="5">
    <source>
        <dbReference type="SAM" id="Coils"/>
    </source>
</evidence>
<dbReference type="GO" id="GO:0017119">
    <property type="term" value="C:Golgi transport complex"/>
    <property type="evidence" value="ECO:0007669"/>
    <property type="project" value="InterPro"/>
</dbReference>
<dbReference type="GO" id="GO:0000139">
    <property type="term" value="C:Golgi membrane"/>
    <property type="evidence" value="ECO:0007669"/>
    <property type="project" value="UniProtKB-SubCell"/>
</dbReference>
<protein>
    <recommendedName>
        <fullName evidence="2">Conserved oligomeric Golgi complex subunit 5</fullName>
    </recommendedName>
</protein>
<organism evidence="7 8">
    <name type="scientific">Verticillium longisporum</name>
    <name type="common">Verticillium dahliae var. longisporum</name>
    <dbReference type="NCBI Taxonomy" id="100787"/>
    <lineage>
        <taxon>Eukaryota</taxon>
        <taxon>Fungi</taxon>
        <taxon>Dikarya</taxon>
        <taxon>Ascomycota</taxon>
        <taxon>Pezizomycotina</taxon>
        <taxon>Sordariomycetes</taxon>
        <taxon>Hypocreomycetidae</taxon>
        <taxon>Glomerellales</taxon>
        <taxon>Plectosphaerellaceae</taxon>
        <taxon>Verticillium</taxon>
    </lineage>
</organism>
<evidence type="ECO:0000313" key="7">
    <source>
        <dbReference type="EMBL" id="CRK43012.1"/>
    </source>
</evidence>
<dbReference type="InterPro" id="IPR048485">
    <property type="entry name" value="COG5_helical"/>
</dbReference>
<dbReference type="Gene3D" id="3.30.710.10">
    <property type="entry name" value="Potassium Channel Kv1.1, Chain A"/>
    <property type="match status" value="1"/>
</dbReference>
<evidence type="ECO:0000256" key="4">
    <source>
        <dbReference type="ARBA" id="ARBA00023136"/>
    </source>
</evidence>